<feature type="region of interest" description="Disordered" evidence="2">
    <location>
        <begin position="194"/>
        <end position="287"/>
    </location>
</feature>
<dbReference type="Proteomes" id="UP000504606">
    <property type="component" value="Unplaced"/>
</dbReference>
<feature type="repeat" description="ANK" evidence="1">
    <location>
        <begin position="73"/>
        <end position="102"/>
    </location>
</feature>
<dbReference type="RefSeq" id="XP_052132410.1">
    <property type="nucleotide sequence ID" value="XM_052276450.1"/>
</dbReference>
<keyword evidence="4" id="KW-1185">Reference proteome</keyword>
<keyword evidence="3" id="KW-0472">Membrane</keyword>
<evidence type="ECO:0000313" key="5">
    <source>
        <dbReference type="RefSeq" id="XP_052132410.1"/>
    </source>
</evidence>
<feature type="repeat" description="ANK" evidence="1">
    <location>
        <begin position="440"/>
        <end position="465"/>
    </location>
</feature>
<dbReference type="PROSITE" id="PS50297">
    <property type="entry name" value="ANK_REP_REGION"/>
    <property type="match status" value="1"/>
</dbReference>
<dbReference type="OrthoDB" id="269822at2759"/>
<dbReference type="GeneID" id="127752015"/>
<protein>
    <submittedName>
        <fullName evidence="5">Uncharacterized protein LOC127752015</fullName>
    </submittedName>
</protein>
<feature type="non-terminal residue" evidence="5">
    <location>
        <position position="465"/>
    </location>
</feature>
<feature type="region of interest" description="Disordered" evidence="2">
    <location>
        <begin position="145"/>
        <end position="178"/>
    </location>
</feature>
<feature type="compositionally biased region" description="Basic and acidic residues" evidence="2">
    <location>
        <begin position="198"/>
        <end position="223"/>
    </location>
</feature>
<feature type="transmembrane region" description="Helical" evidence="3">
    <location>
        <begin position="435"/>
        <end position="456"/>
    </location>
</feature>
<gene>
    <name evidence="5" type="primary">LOC127752015</name>
</gene>
<accession>A0A9C6XAT8</accession>
<reference evidence="5" key="1">
    <citation type="submission" date="2025-08" db="UniProtKB">
        <authorList>
            <consortium name="RefSeq"/>
        </authorList>
    </citation>
    <scope>IDENTIFICATION</scope>
    <source>
        <tissue evidence="5">Whole organism</tissue>
    </source>
</reference>
<keyword evidence="1" id="KW-0040">ANK repeat</keyword>
<keyword evidence="3" id="KW-0812">Transmembrane</keyword>
<dbReference type="PROSITE" id="PS50088">
    <property type="entry name" value="ANK_REPEAT"/>
    <property type="match status" value="2"/>
</dbReference>
<keyword evidence="3" id="KW-1133">Transmembrane helix</keyword>
<dbReference type="SMART" id="SM00248">
    <property type="entry name" value="ANK"/>
    <property type="match status" value="2"/>
</dbReference>
<evidence type="ECO:0000256" key="1">
    <source>
        <dbReference type="PROSITE-ProRule" id="PRU00023"/>
    </source>
</evidence>
<feature type="compositionally biased region" description="Gly residues" evidence="2">
    <location>
        <begin position="164"/>
        <end position="173"/>
    </location>
</feature>
<dbReference type="SUPFAM" id="SSF48403">
    <property type="entry name" value="Ankyrin repeat"/>
    <property type="match status" value="1"/>
</dbReference>
<feature type="region of interest" description="Disordered" evidence="2">
    <location>
        <begin position="33"/>
        <end position="65"/>
    </location>
</feature>
<feature type="compositionally biased region" description="Low complexity" evidence="2">
    <location>
        <begin position="265"/>
        <end position="281"/>
    </location>
</feature>
<evidence type="ECO:0000256" key="3">
    <source>
        <dbReference type="SAM" id="Phobius"/>
    </source>
</evidence>
<proteinExistence type="predicted"/>
<evidence type="ECO:0000313" key="4">
    <source>
        <dbReference type="Proteomes" id="UP000504606"/>
    </source>
</evidence>
<dbReference type="AlphaFoldDB" id="A0A9C6XAT8"/>
<sequence length="465" mass="48202">MVHTLVVTQVVGAHAAGAHGEGDAWGALATGRMACPSRHDPDNSDGPGQGLEPSTSPSTPSPLSPTAPLIFSNALHVAVDQGAVDVTRLLLKYGLEPNQGGRLSCPRLSSHSDQGFFADPDASRSPSTGTTRMAAPVAVVVPVPPLPPPTPHPPRRVSWVSPATGGGGGGGGAVPLAPLAPLTPLAPLRHVPRQRSLSLEHDKQEAGRGKGDKAEKVDKDRRSVSLKSSPLLRDKRGDNGSAVELGHQWDQSPPTPRRKPSGERAAPGPAGMPLAGALTGLPGSGSKVHPERGIFAELRRSSEIFKSILLNLSMRDAEAAAGPGMESPSNATPPETPQVDLAGLLAAHERRRLAAYRHMDDSSASSSLTSSSSSLSCRSSSDDECEGLAGGTSGLGHGYYGLGHGLANDVVLQTNPAISTERLGALSDYTRQHLFSLPVLFLAVARGSATLVYLLLKYGANVDFQ</sequence>
<dbReference type="KEGG" id="foc:127752015"/>
<organism evidence="4 5">
    <name type="scientific">Frankliniella occidentalis</name>
    <name type="common">Western flower thrips</name>
    <name type="synonym">Euthrips occidentalis</name>
    <dbReference type="NCBI Taxonomy" id="133901"/>
    <lineage>
        <taxon>Eukaryota</taxon>
        <taxon>Metazoa</taxon>
        <taxon>Ecdysozoa</taxon>
        <taxon>Arthropoda</taxon>
        <taxon>Hexapoda</taxon>
        <taxon>Insecta</taxon>
        <taxon>Pterygota</taxon>
        <taxon>Neoptera</taxon>
        <taxon>Paraneoptera</taxon>
        <taxon>Thysanoptera</taxon>
        <taxon>Terebrantia</taxon>
        <taxon>Thripoidea</taxon>
        <taxon>Thripidae</taxon>
        <taxon>Frankliniella</taxon>
    </lineage>
</organism>
<name>A0A9C6XAT8_FRAOC</name>
<evidence type="ECO:0000256" key="2">
    <source>
        <dbReference type="SAM" id="MobiDB-lite"/>
    </source>
</evidence>
<dbReference type="InterPro" id="IPR036770">
    <property type="entry name" value="Ankyrin_rpt-contain_sf"/>
</dbReference>
<dbReference type="InterPro" id="IPR002110">
    <property type="entry name" value="Ankyrin_rpt"/>
</dbReference>